<evidence type="ECO:0000313" key="2">
    <source>
        <dbReference type="EMBL" id="PAV58834.1"/>
    </source>
</evidence>
<keyword evidence="3" id="KW-1185">Reference proteome</keyword>
<evidence type="ECO:0000256" key="1">
    <source>
        <dbReference type="SAM" id="SignalP"/>
    </source>
</evidence>
<dbReference type="Proteomes" id="UP000218231">
    <property type="component" value="Unassembled WGS sequence"/>
</dbReference>
<feature type="signal peptide" evidence="1">
    <location>
        <begin position="1"/>
        <end position="24"/>
    </location>
</feature>
<reference evidence="2 3" key="1">
    <citation type="journal article" date="2017" name="Curr. Biol.">
        <title>Genome architecture and evolution of a unichromosomal asexual nematode.</title>
        <authorList>
            <person name="Fradin H."/>
            <person name="Zegar C."/>
            <person name="Gutwein M."/>
            <person name="Lucas J."/>
            <person name="Kovtun M."/>
            <person name="Corcoran D."/>
            <person name="Baugh L.R."/>
            <person name="Kiontke K."/>
            <person name="Gunsalus K."/>
            <person name="Fitch D.H."/>
            <person name="Piano F."/>
        </authorList>
    </citation>
    <scope>NUCLEOTIDE SEQUENCE [LARGE SCALE GENOMIC DNA]</scope>
    <source>
        <strain evidence="2">PF1309</strain>
    </source>
</reference>
<name>A0A2A2JB35_9BILA</name>
<organism evidence="2 3">
    <name type="scientific">Diploscapter pachys</name>
    <dbReference type="NCBI Taxonomy" id="2018661"/>
    <lineage>
        <taxon>Eukaryota</taxon>
        <taxon>Metazoa</taxon>
        <taxon>Ecdysozoa</taxon>
        <taxon>Nematoda</taxon>
        <taxon>Chromadorea</taxon>
        <taxon>Rhabditida</taxon>
        <taxon>Rhabditina</taxon>
        <taxon>Rhabditomorpha</taxon>
        <taxon>Rhabditoidea</taxon>
        <taxon>Rhabditidae</taxon>
        <taxon>Diploscapter</taxon>
    </lineage>
</organism>
<proteinExistence type="predicted"/>
<comment type="caution">
    <text evidence="2">The sequence shown here is derived from an EMBL/GenBank/DDBJ whole genome shotgun (WGS) entry which is preliminary data.</text>
</comment>
<dbReference type="AlphaFoldDB" id="A0A2A2JB35"/>
<evidence type="ECO:0000313" key="3">
    <source>
        <dbReference type="Proteomes" id="UP000218231"/>
    </source>
</evidence>
<accession>A0A2A2JB35</accession>
<sequence>MMRSPAAHFVPAVACIFLTVPAMGESITISIFIADRTKSGCLEVTCKKKEDEYEFPTDNMQHSSHLISFLDLDFENLSRHGQPDRPPYSRQSLRPSFYLLQFRSFSLRYFAHSVTPTTHLARLLVLHIDRPHLSIQVEEHFPLGSVVHFAFCQQLYCQRLAWLDFNLQFFLLHSLLQICRLTSICSAMSNPVKNTRVGSLSTGPYRCRKTSNSWNTSGNIAWDITSTSLSGRSYFNSRSFFILSKSAGGILSPARPSIFGLPRRT</sequence>
<feature type="chain" id="PRO_5013217310" evidence="1">
    <location>
        <begin position="25"/>
        <end position="265"/>
    </location>
</feature>
<dbReference type="EMBL" id="LIAE01010556">
    <property type="protein sequence ID" value="PAV58834.1"/>
    <property type="molecule type" value="Genomic_DNA"/>
</dbReference>
<protein>
    <submittedName>
        <fullName evidence="2">Uncharacterized protein</fullName>
    </submittedName>
</protein>
<gene>
    <name evidence="2" type="ORF">WR25_08842</name>
</gene>
<keyword evidence="1" id="KW-0732">Signal</keyword>